<evidence type="ECO:0000256" key="1">
    <source>
        <dbReference type="SAM" id="MobiDB-lite"/>
    </source>
</evidence>
<dbReference type="EMBL" id="PQXK01000147">
    <property type="protein sequence ID" value="TGO35758.1"/>
    <property type="molecule type" value="Genomic_DNA"/>
</dbReference>
<evidence type="ECO:0000313" key="3">
    <source>
        <dbReference type="Proteomes" id="UP000297814"/>
    </source>
</evidence>
<sequence length="274" mass="30304">MFPILKFDPNNESSLTLSASSHSSHLHIHYLQIADFPRPFPTPRFLTVQFFSKSSAKFVRSSLAVSIPRITPTAPLKSSPSGSNLHTGSEDISSSPIPTSSDLKSSFTSGKLVRSYYLKTMSSLNPRAPVFIPSPRPLPPVPSSLTAINAAGYAFVAAYPNHPLATFAAVEVQLAGNERALLLYQKDKLRERMMMFHLEKLMLGTTEEKRALKSKGCLKEQELSVVLEYKTICAKLGQRPEVGRWFFRWKTLLNKGCRPLVASYNGGGIMGQMI</sequence>
<proteinExistence type="predicted"/>
<feature type="region of interest" description="Disordered" evidence="1">
    <location>
        <begin position="74"/>
        <end position="106"/>
    </location>
</feature>
<dbReference type="AlphaFoldDB" id="A0A4Z1GHW3"/>
<protein>
    <submittedName>
        <fullName evidence="2">Uncharacterized protein</fullName>
    </submittedName>
</protein>
<organism evidence="2 3">
    <name type="scientific">Botrytis hyacinthi</name>
    <dbReference type="NCBI Taxonomy" id="278943"/>
    <lineage>
        <taxon>Eukaryota</taxon>
        <taxon>Fungi</taxon>
        <taxon>Dikarya</taxon>
        <taxon>Ascomycota</taxon>
        <taxon>Pezizomycotina</taxon>
        <taxon>Leotiomycetes</taxon>
        <taxon>Helotiales</taxon>
        <taxon>Sclerotiniaceae</taxon>
        <taxon>Botrytis</taxon>
    </lineage>
</organism>
<gene>
    <name evidence="2" type="ORF">BHYA_0147g00230</name>
</gene>
<accession>A0A4Z1GHW3</accession>
<dbReference type="Proteomes" id="UP000297814">
    <property type="component" value="Unassembled WGS sequence"/>
</dbReference>
<keyword evidence="3" id="KW-1185">Reference proteome</keyword>
<feature type="compositionally biased region" description="Polar residues" evidence="1">
    <location>
        <begin position="76"/>
        <end position="87"/>
    </location>
</feature>
<comment type="caution">
    <text evidence="2">The sequence shown here is derived from an EMBL/GenBank/DDBJ whole genome shotgun (WGS) entry which is preliminary data.</text>
</comment>
<reference evidence="2 3" key="1">
    <citation type="submission" date="2017-12" db="EMBL/GenBank/DDBJ databases">
        <title>Comparative genomics of Botrytis spp.</title>
        <authorList>
            <person name="Valero-Jimenez C.A."/>
            <person name="Tapia P."/>
            <person name="Veloso J."/>
            <person name="Silva-Moreno E."/>
            <person name="Staats M."/>
            <person name="Valdes J.H."/>
            <person name="Van Kan J.A.L."/>
        </authorList>
    </citation>
    <scope>NUCLEOTIDE SEQUENCE [LARGE SCALE GENOMIC DNA]</scope>
    <source>
        <strain evidence="2 3">Bh0001</strain>
    </source>
</reference>
<feature type="compositionally biased region" description="Low complexity" evidence="1">
    <location>
        <begin position="90"/>
        <end position="106"/>
    </location>
</feature>
<name>A0A4Z1GHW3_9HELO</name>
<evidence type="ECO:0000313" key="2">
    <source>
        <dbReference type="EMBL" id="TGO35758.1"/>
    </source>
</evidence>